<dbReference type="InterPro" id="IPR036179">
    <property type="entry name" value="Ig-like_dom_sf"/>
</dbReference>
<evidence type="ECO:0000256" key="1">
    <source>
        <dbReference type="ARBA" id="ARBA00004370"/>
    </source>
</evidence>
<dbReference type="InterPro" id="IPR050504">
    <property type="entry name" value="IgSF_BTN/MOG"/>
</dbReference>
<evidence type="ECO:0000313" key="6">
    <source>
        <dbReference type="Ensembl" id="ENSACLP00000056380.1"/>
    </source>
</evidence>
<dbReference type="GO" id="GO:0050852">
    <property type="term" value="P:T cell receptor signaling pathway"/>
    <property type="evidence" value="ECO:0007669"/>
    <property type="project" value="TreeGrafter"/>
</dbReference>
<dbReference type="Gene3D" id="2.60.40.10">
    <property type="entry name" value="Immunoglobulins"/>
    <property type="match status" value="2"/>
</dbReference>
<reference evidence="6" key="4">
    <citation type="submission" date="2025-09" db="UniProtKB">
        <authorList>
            <consortium name="Ensembl"/>
        </authorList>
    </citation>
    <scope>IDENTIFICATION</scope>
</reference>
<dbReference type="PANTHER" id="PTHR24100">
    <property type="entry name" value="BUTYROPHILIN"/>
    <property type="match status" value="1"/>
</dbReference>
<dbReference type="Pfam" id="PF22705">
    <property type="entry name" value="C2-set_3"/>
    <property type="match status" value="1"/>
</dbReference>
<evidence type="ECO:0000313" key="7">
    <source>
        <dbReference type="Proteomes" id="UP000265100"/>
    </source>
</evidence>
<dbReference type="Proteomes" id="UP000265100">
    <property type="component" value="Chromosome 3"/>
</dbReference>
<name>A0AAX7TJ40_ASTCA</name>
<dbReference type="GO" id="GO:0005102">
    <property type="term" value="F:signaling receptor binding"/>
    <property type="evidence" value="ECO:0007669"/>
    <property type="project" value="TreeGrafter"/>
</dbReference>
<evidence type="ECO:0000256" key="2">
    <source>
        <dbReference type="ARBA" id="ARBA00023136"/>
    </source>
</evidence>
<dbReference type="SUPFAM" id="SSF48726">
    <property type="entry name" value="Immunoglobulin"/>
    <property type="match status" value="2"/>
</dbReference>
<dbReference type="InterPro" id="IPR007110">
    <property type="entry name" value="Ig-like_dom"/>
</dbReference>
<evidence type="ECO:0000259" key="5">
    <source>
        <dbReference type="PROSITE" id="PS50835"/>
    </source>
</evidence>
<comment type="subcellular location">
    <subcellularLocation>
        <location evidence="1">Membrane</location>
    </subcellularLocation>
</comment>
<keyword evidence="4" id="KW-1133">Transmembrane helix</keyword>
<dbReference type="GO" id="GO:0001817">
    <property type="term" value="P:regulation of cytokine production"/>
    <property type="evidence" value="ECO:0007669"/>
    <property type="project" value="TreeGrafter"/>
</dbReference>
<keyword evidence="7" id="KW-1185">Reference proteome</keyword>
<proteinExistence type="predicted"/>
<dbReference type="Ensembl" id="ENSACLT00000065027.1">
    <property type="protein sequence ID" value="ENSACLP00000056380.1"/>
    <property type="gene ID" value="ENSACLG00000003069.2"/>
</dbReference>
<organism evidence="6 7">
    <name type="scientific">Astatotilapia calliptera</name>
    <name type="common">Eastern happy</name>
    <name type="synonym">Chromis callipterus</name>
    <dbReference type="NCBI Taxonomy" id="8154"/>
    <lineage>
        <taxon>Eukaryota</taxon>
        <taxon>Metazoa</taxon>
        <taxon>Chordata</taxon>
        <taxon>Craniata</taxon>
        <taxon>Vertebrata</taxon>
        <taxon>Euteleostomi</taxon>
        <taxon>Actinopterygii</taxon>
        <taxon>Neopterygii</taxon>
        <taxon>Teleostei</taxon>
        <taxon>Neoteleostei</taxon>
        <taxon>Acanthomorphata</taxon>
        <taxon>Ovalentaria</taxon>
        <taxon>Cichlomorphae</taxon>
        <taxon>Cichliformes</taxon>
        <taxon>Cichlidae</taxon>
        <taxon>African cichlids</taxon>
        <taxon>Pseudocrenilabrinae</taxon>
        <taxon>Haplochromini</taxon>
        <taxon>Astatotilapia</taxon>
    </lineage>
</organism>
<feature type="domain" description="Ig-like" evidence="5">
    <location>
        <begin position="109"/>
        <end position="192"/>
    </location>
</feature>
<reference evidence="6" key="3">
    <citation type="submission" date="2025-08" db="UniProtKB">
        <authorList>
            <consortium name="Ensembl"/>
        </authorList>
    </citation>
    <scope>IDENTIFICATION</scope>
</reference>
<dbReference type="PROSITE" id="PS50835">
    <property type="entry name" value="IG_LIKE"/>
    <property type="match status" value="1"/>
</dbReference>
<sequence length="236" mass="26429">SPTKMKMKVKVRVTQAASYRGQRRNCRERKDYPDCWISRFLVPPFKLHISDCVRVISRWTSGGLKSGDVSLKLLNVTTEDTGDFFCYVSSNQGYDSAPVNLLVTASGSPPFLSVVWGENDKVNVSCESEGWYPQPVLRWSDKKQDVKPQSLVYRNLSSGLFLVHSWLLLSSTSEPSCSVGLSDKEVKEAKVSLGTLHKTLEPGKETFCVCVIVILCLFVFDFVTVIRKCSLSEIKS</sequence>
<keyword evidence="3" id="KW-0393">Immunoglobulin domain</keyword>
<protein>
    <recommendedName>
        <fullName evidence="5">Ig-like domain-containing protein</fullName>
    </recommendedName>
</protein>
<evidence type="ECO:0000256" key="3">
    <source>
        <dbReference type="ARBA" id="ARBA00023319"/>
    </source>
</evidence>
<evidence type="ECO:0000256" key="4">
    <source>
        <dbReference type="SAM" id="Phobius"/>
    </source>
</evidence>
<dbReference type="PANTHER" id="PTHR24100:SF149">
    <property type="entry name" value="BG-LIKE ANTIGEN 1-RELATED"/>
    <property type="match status" value="1"/>
</dbReference>
<reference evidence="7" key="2">
    <citation type="submission" date="2023-03" db="EMBL/GenBank/DDBJ databases">
        <authorList>
            <consortium name="Wellcome Sanger Institute Data Sharing"/>
        </authorList>
    </citation>
    <scope>NUCLEOTIDE SEQUENCE [LARGE SCALE GENOMIC DNA]</scope>
</reference>
<keyword evidence="4" id="KW-0812">Transmembrane</keyword>
<reference evidence="6 7" key="1">
    <citation type="submission" date="2018-05" db="EMBL/GenBank/DDBJ databases">
        <authorList>
            <person name="Datahose"/>
        </authorList>
    </citation>
    <scope>NUCLEOTIDE SEQUENCE</scope>
</reference>
<dbReference type="AlphaFoldDB" id="A0AAX7TJ40"/>
<dbReference type="GeneTree" id="ENSGT01120000271914"/>
<dbReference type="GO" id="GO:0009897">
    <property type="term" value="C:external side of plasma membrane"/>
    <property type="evidence" value="ECO:0007669"/>
    <property type="project" value="TreeGrafter"/>
</dbReference>
<dbReference type="InterPro" id="IPR013783">
    <property type="entry name" value="Ig-like_fold"/>
</dbReference>
<accession>A0AAX7TJ40</accession>
<feature type="transmembrane region" description="Helical" evidence="4">
    <location>
        <begin position="206"/>
        <end position="226"/>
    </location>
</feature>
<keyword evidence="2 4" id="KW-0472">Membrane</keyword>
<dbReference type="InterPro" id="IPR053896">
    <property type="entry name" value="BTN3A2-like_Ig-C"/>
</dbReference>